<reference evidence="1 2" key="1">
    <citation type="journal article" date="2021" name="Elife">
        <title>Chloroplast acquisition without the gene transfer in kleptoplastic sea slugs, Plakobranchus ocellatus.</title>
        <authorList>
            <person name="Maeda T."/>
            <person name="Takahashi S."/>
            <person name="Yoshida T."/>
            <person name="Shimamura S."/>
            <person name="Takaki Y."/>
            <person name="Nagai Y."/>
            <person name="Toyoda A."/>
            <person name="Suzuki Y."/>
            <person name="Arimoto A."/>
            <person name="Ishii H."/>
            <person name="Satoh N."/>
            <person name="Nishiyama T."/>
            <person name="Hasebe M."/>
            <person name="Maruyama T."/>
            <person name="Minagawa J."/>
            <person name="Obokata J."/>
            <person name="Shigenobu S."/>
        </authorList>
    </citation>
    <scope>NUCLEOTIDE SEQUENCE [LARGE SCALE GENOMIC DNA]</scope>
</reference>
<protein>
    <submittedName>
        <fullName evidence="1">Uncharacterized protein</fullName>
    </submittedName>
</protein>
<name>A0AAV4DBN0_9GAST</name>
<gene>
    <name evidence="1" type="ORF">PoB_006792700</name>
</gene>
<organism evidence="1 2">
    <name type="scientific">Plakobranchus ocellatus</name>
    <dbReference type="NCBI Taxonomy" id="259542"/>
    <lineage>
        <taxon>Eukaryota</taxon>
        <taxon>Metazoa</taxon>
        <taxon>Spiralia</taxon>
        <taxon>Lophotrochozoa</taxon>
        <taxon>Mollusca</taxon>
        <taxon>Gastropoda</taxon>
        <taxon>Heterobranchia</taxon>
        <taxon>Euthyneura</taxon>
        <taxon>Panpulmonata</taxon>
        <taxon>Sacoglossa</taxon>
        <taxon>Placobranchoidea</taxon>
        <taxon>Plakobranchidae</taxon>
        <taxon>Plakobranchus</taxon>
    </lineage>
</organism>
<sequence>MSSSSEILAQHAAIEIPWLSRIKVHIMQGNATLLTAIEIPWPGQNKGIYARILGQTKLTYFTDDGNHKPQLGQEHRLYMGLCEDGA</sequence>
<dbReference type="Proteomes" id="UP000735302">
    <property type="component" value="Unassembled WGS sequence"/>
</dbReference>
<keyword evidence="2" id="KW-1185">Reference proteome</keyword>
<dbReference type="EMBL" id="BLXT01007690">
    <property type="protein sequence ID" value="GFO41422.1"/>
    <property type="molecule type" value="Genomic_DNA"/>
</dbReference>
<proteinExistence type="predicted"/>
<dbReference type="AlphaFoldDB" id="A0AAV4DBN0"/>
<accession>A0AAV4DBN0</accession>
<evidence type="ECO:0000313" key="2">
    <source>
        <dbReference type="Proteomes" id="UP000735302"/>
    </source>
</evidence>
<evidence type="ECO:0000313" key="1">
    <source>
        <dbReference type="EMBL" id="GFO41422.1"/>
    </source>
</evidence>
<comment type="caution">
    <text evidence="1">The sequence shown here is derived from an EMBL/GenBank/DDBJ whole genome shotgun (WGS) entry which is preliminary data.</text>
</comment>